<protein>
    <recommendedName>
        <fullName evidence="4">Serine active site containing 1-like protein</fullName>
    </recommendedName>
</protein>
<feature type="transmembrane region" description="Helical" evidence="1">
    <location>
        <begin position="120"/>
        <end position="140"/>
    </location>
</feature>
<feature type="transmembrane region" description="Helical" evidence="1">
    <location>
        <begin position="239"/>
        <end position="257"/>
    </location>
</feature>
<feature type="transmembrane region" description="Helical" evidence="1">
    <location>
        <begin position="185"/>
        <end position="201"/>
    </location>
</feature>
<feature type="transmembrane region" description="Helical" evidence="1">
    <location>
        <begin position="264"/>
        <end position="282"/>
    </location>
</feature>
<organism evidence="2 3">
    <name type="scientific">Rarispira pelagica</name>
    <dbReference type="NCBI Taxonomy" id="3141764"/>
    <lineage>
        <taxon>Bacteria</taxon>
        <taxon>Pseudomonadati</taxon>
        <taxon>Spirochaetota</taxon>
        <taxon>Spirochaetia</taxon>
        <taxon>Winmispirales</taxon>
        <taxon>Winmispiraceae</taxon>
        <taxon>Rarispira</taxon>
    </lineage>
</organism>
<keyword evidence="1" id="KW-1133">Transmembrane helix</keyword>
<evidence type="ECO:0000256" key="1">
    <source>
        <dbReference type="SAM" id="Phobius"/>
    </source>
</evidence>
<accession>A0ABU9U957</accession>
<feature type="transmembrane region" description="Helical" evidence="1">
    <location>
        <begin position="58"/>
        <end position="78"/>
    </location>
</feature>
<keyword evidence="3" id="KW-1185">Reference proteome</keyword>
<sequence length="331" mass="38598">MAKIKENKFFIAGFVIYGVIAFIVWFLGSRLESIEHLSDKGASWYYWQLPEPGLISRISAWTGYTLHQLSIWVLAFFAIKADQKEKKEKVVKWIFISNIFFVILHLIQTHLFYDGLAQDVPIWSSQYSVIIMLIILLFMLEGRRGLFFGKKIGIKDKLRKPVRKWHGIYISWALVYTFWFHPMEGSYGLLAGFIYMFLLFIQTSMVGKPIHTSTTWVALLETFVALHAFAIATYKGQEIWPMFVTGFLFMAVMTYQYGIKLPSWVYKLNWIVYIALVAVLYYQRGYSKLYEVSFIPVALYGGALGLWFLMFILSKIFPSAFDNINDRGERI</sequence>
<keyword evidence="1" id="KW-0472">Membrane</keyword>
<evidence type="ECO:0000313" key="2">
    <source>
        <dbReference type="EMBL" id="MEM5947202.1"/>
    </source>
</evidence>
<dbReference type="RefSeq" id="WP_420068652.1">
    <property type="nucleotide sequence ID" value="NZ_JBCHKQ010000001.1"/>
</dbReference>
<dbReference type="EMBL" id="JBCHKQ010000001">
    <property type="protein sequence ID" value="MEM5947202.1"/>
    <property type="molecule type" value="Genomic_DNA"/>
</dbReference>
<reference evidence="2 3" key="1">
    <citation type="submission" date="2024-03" db="EMBL/GenBank/DDBJ databases">
        <title>Ignisphaera cupida sp. nov., a hyperthermophilic hydrolytic archaeon from a hot spring of Kamchatka, and proposal of Ignisphaeraceae fam. nov.</title>
        <authorList>
            <person name="Podosokorskaya O.A."/>
            <person name="Elcheninov A.G."/>
            <person name="Maltseva A.I."/>
            <person name="Zayulina K.S."/>
            <person name="Novikov A."/>
            <person name="Merkel A.Y."/>
        </authorList>
    </citation>
    <scope>NUCLEOTIDE SEQUENCE [LARGE SCALE GENOMIC DNA]</scope>
    <source>
        <strain evidence="2 3">38H-sp</strain>
    </source>
</reference>
<proteinExistence type="predicted"/>
<gene>
    <name evidence="2" type="ORF">WKV44_01470</name>
</gene>
<feature type="transmembrane region" description="Helical" evidence="1">
    <location>
        <begin position="294"/>
        <end position="313"/>
    </location>
</feature>
<evidence type="ECO:0008006" key="4">
    <source>
        <dbReference type="Google" id="ProtNLM"/>
    </source>
</evidence>
<evidence type="ECO:0000313" key="3">
    <source>
        <dbReference type="Proteomes" id="UP001466331"/>
    </source>
</evidence>
<feature type="transmembrane region" description="Helical" evidence="1">
    <location>
        <begin position="9"/>
        <end position="28"/>
    </location>
</feature>
<feature type="transmembrane region" description="Helical" evidence="1">
    <location>
        <begin position="161"/>
        <end position="179"/>
    </location>
</feature>
<dbReference type="Proteomes" id="UP001466331">
    <property type="component" value="Unassembled WGS sequence"/>
</dbReference>
<comment type="caution">
    <text evidence="2">The sequence shown here is derived from an EMBL/GenBank/DDBJ whole genome shotgun (WGS) entry which is preliminary data.</text>
</comment>
<keyword evidence="1" id="KW-0812">Transmembrane</keyword>
<feature type="transmembrane region" description="Helical" evidence="1">
    <location>
        <begin position="90"/>
        <end position="108"/>
    </location>
</feature>
<feature type="transmembrane region" description="Helical" evidence="1">
    <location>
        <begin position="213"/>
        <end position="233"/>
    </location>
</feature>
<name>A0ABU9U957_9SPIR</name>